<dbReference type="GO" id="GO:0016787">
    <property type="term" value="F:hydrolase activity"/>
    <property type="evidence" value="ECO:0007669"/>
    <property type="project" value="UniProtKB-KW"/>
</dbReference>
<keyword evidence="2" id="KW-0479">Metal-binding</keyword>
<dbReference type="RefSeq" id="WP_024464135.1">
    <property type="nucleotide sequence ID" value="NZ_CP062939.1"/>
</dbReference>
<dbReference type="InterPro" id="IPR058652">
    <property type="entry name" value="VapC50_C"/>
</dbReference>
<organism evidence="7 8">
    <name type="scientific">Bifidobacterium subtile</name>
    <dbReference type="NCBI Taxonomy" id="77635"/>
    <lineage>
        <taxon>Bacteria</taxon>
        <taxon>Bacillati</taxon>
        <taxon>Actinomycetota</taxon>
        <taxon>Actinomycetes</taxon>
        <taxon>Bifidobacteriales</taxon>
        <taxon>Bifidobacteriaceae</taxon>
        <taxon>Bifidobacterium</taxon>
    </lineage>
</organism>
<dbReference type="STRING" id="77635.BISU_1260"/>
<keyword evidence="8" id="KW-1185">Reference proteome</keyword>
<dbReference type="SUPFAM" id="SSF88723">
    <property type="entry name" value="PIN domain-like"/>
    <property type="match status" value="1"/>
</dbReference>
<dbReference type="Pfam" id="PF26343">
    <property type="entry name" value="VapC50_C"/>
    <property type="match status" value="1"/>
</dbReference>
<reference evidence="7 8" key="1">
    <citation type="submission" date="2014-03" db="EMBL/GenBank/DDBJ databases">
        <title>Genomics of Bifidobacteria.</title>
        <authorList>
            <person name="Ventura M."/>
            <person name="Milani C."/>
            <person name="Lugli G.A."/>
        </authorList>
    </citation>
    <scope>NUCLEOTIDE SEQUENCE [LARGE SCALE GENOMIC DNA]</scope>
    <source>
        <strain evidence="7 8">LMG 11597</strain>
    </source>
</reference>
<protein>
    <submittedName>
        <fullName evidence="7">Toxin-antitoxin system, toxin component, PIN family</fullName>
    </submittedName>
</protein>
<dbReference type="OrthoDB" id="113459at2"/>
<evidence type="ECO:0000313" key="7">
    <source>
        <dbReference type="EMBL" id="KFJ05144.1"/>
    </source>
</evidence>
<evidence type="ECO:0000256" key="2">
    <source>
        <dbReference type="ARBA" id="ARBA00022723"/>
    </source>
</evidence>
<dbReference type="GO" id="GO:0046872">
    <property type="term" value="F:metal ion binding"/>
    <property type="evidence" value="ECO:0007669"/>
    <property type="project" value="UniProtKB-KW"/>
</dbReference>
<dbReference type="InterPro" id="IPR002716">
    <property type="entry name" value="PIN_dom"/>
</dbReference>
<evidence type="ECO:0000256" key="1">
    <source>
        <dbReference type="ARBA" id="ARBA00022722"/>
    </source>
</evidence>
<dbReference type="eggNOG" id="COG1569">
    <property type="taxonomic scope" value="Bacteria"/>
</dbReference>
<evidence type="ECO:0000256" key="3">
    <source>
        <dbReference type="ARBA" id="ARBA00022801"/>
    </source>
</evidence>
<evidence type="ECO:0000259" key="6">
    <source>
        <dbReference type="Pfam" id="PF26343"/>
    </source>
</evidence>
<evidence type="ECO:0000259" key="5">
    <source>
        <dbReference type="Pfam" id="PF13470"/>
    </source>
</evidence>
<keyword evidence="1" id="KW-0540">Nuclease</keyword>
<sequence length="182" mass="20357">MKTAVLDANIFFHIWILDALLTVADDSLLEPLWSDEIMAEIRRNLPKAWKHATTSEIDAFLGTVNEAYPYAQVPDWRNHLDDLALPDPDDRHVLAAARAGGATIIATINLADFPPKTLEKYGIRAEHPDAFLSRVYDESPEAVRRAITRMAARKKHPPRIMTEEYAGLKKAGLATFAARLEA</sequence>
<feature type="domain" description="VapC50 C-terminal" evidence="6">
    <location>
        <begin position="128"/>
        <end position="181"/>
    </location>
</feature>
<comment type="caution">
    <text evidence="7">The sequence shown here is derived from an EMBL/GenBank/DDBJ whole genome shotgun (WGS) entry which is preliminary data.</text>
</comment>
<proteinExistence type="predicted"/>
<keyword evidence="3" id="KW-0378">Hydrolase</keyword>
<name>A0A087EBJ3_9BIFI</name>
<dbReference type="GO" id="GO:0004518">
    <property type="term" value="F:nuclease activity"/>
    <property type="evidence" value="ECO:0007669"/>
    <property type="project" value="UniProtKB-KW"/>
</dbReference>
<evidence type="ECO:0000313" key="8">
    <source>
        <dbReference type="Proteomes" id="UP000029055"/>
    </source>
</evidence>
<keyword evidence="4" id="KW-0460">Magnesium</keyword>
<dbReference type="Proteomes" id="UP000029055">
    <property type="component" value="Unassembled WGS sequence"/>
</dbReference>
<evidence type="ECO:0000256" key="4">
    <source>
        <dbReference type="ARBA" id="ARBA00022842"/>
    </source>
</evidence>
<dbReference type="InterPro" id="IPR029060">
    <property type="entry name" value="PIN-like_dom_sf"/>
</dbReference>
<gene>
    <name evidence="7" type="ORF">BISU_1260</name>
</gene>
<dbReference type="Pfam" id="PF13470">
    <property type="entry name" value="PIN_3"/>
    <property type="match status" value="1"/>
</dbReference>
<accession>A0A087EBJ3</accession>
<dbReference type="EMBL" id="JGZR01000001">
    <property type="protein sequence ID" value="KFJ05144.1"/>
    <property type="molecule type" value="Genomic_DNA"/>
</dbReference>
<dbReference type="AlphaFoldDB" id="A0A087EBJ3"/>
<feature type="domain" description="PIN" evidence="5">
    <location>
        <begin position="4"/>
        <end position="110"/>
    </location>
</feature>